<dbReference type="GO" id="GO:0006190">
    <property type="term" value="P:inosine salvage"/>
    <property type="evidence" value="ECO:0007669"/>
    <property type="project" value="InterPro"/>
</dbReference>
<evidence type="ECO:0000256" key="6">
    <source>
        <dbReference type="ARBA" id="ARBA00022723"/>
    </source>
</evidence>
<evidence type="ECO:0000313" key="14">
    <source>
        <dbReference type="Proteomes" id="UP000664169"/>
    </source>
</evidence>
<keyword evidence="8" id="KW-0378">Hydrolase</keyword>
<evidence type="ECO:0000256" key="2">
    <source>
        <dbReference type="ARBA" id="ARBA00005307"/>
    </source>
</evidence>
<evidence type="ECO:0000256" key="3">
    <source>
        <dbReference type="ARBA" id="ARBA00011881"/>
    </source>
</evidence>
<dbReference type="GO" id="GO:0008253">
    <property type="term" value="F:5'-nucleotidase activity"/>
    <property type="evidence" value="ECO:0007669"/>
    <property type="project" value="InterPro"/>
</dbReference>
<keyword evidence="10" id="KW-0460">Magnesium</keyword>
<proteinExistence type="inferred from homology"/>
<gene>
    <name evidence="13" type="ORF">GOMPHAMPRED_000856</name>
</gene>
<dbReference type="GO" id="GO:0009117">
    <property type="term" value="P:nucleotide metabolic process"/>
    <property type="evidence" value="ECO:0007669"/>
    <property type="project" value="UniProtKB-KW"/>
</dbReference>
<name>A0A8H3ICL6_9LECA</name>
<sequence>MTSKYRVEYALKSHRRDQFIEWIKGLLAVPFVLLSQPAAAYENDQDSVARAVEVAQVRLANIMRDVELLVEDHTQLMGLVKNCGPKLITFDGDLTLYDDGESLRPGDPIIARIIQLLINGIHVAIVTAAGYTEAEGYHRRLSGLLNVIKAEISSWTSGHHNFAVMGGESQYLFVFDSTEQFLLRKVPRYEWELEAMKKWTDSDVKTVLDAAEEALNECISNLNMAAVVLRKDRAVGIVQTSTEPARRLTREQLEETVLVTQQRIEMTNPKIPFCAFNG</sequence>
<dbReference type="Proteomes" id="UP000664169">
    <property type="component" value="Unassembled WGS sequence"/>
</dbReference>
<dbReference type="EMBL" id="CAJPDQ010000010">
    <property type="protein sequence ID" value="CAF9915805.1"/>
    <property type="molecule type" value="Genomic_DNA"/>
</dbReference>
<evidence type="ECO:0000256" key="10">
    <source>
        <dbReference type="ARBA" id="ARBA00022842"/>
    </source>
</evidence>
<dbReference type="PANTHER" id="PTHR28213:SF1">
    <property type="entry name" value="IMP-SPECIFIC 5'-NUCLEOTIDASE 1"/>
    <property type="match status" value="1"/>
</dbReference>
<reference evidence="13" key="1">
    <citation type="submission" date="2021-03" db="EMBL/GenBank/DDBJ databases">
        <authorList>
            <person name="Tagirdzhanova G."/>
        </authorList>
    </citation>
    <scope>NUCLEOTIDE SEQUENCE</scope>
</reference>
<keyword evidence="14" id="KW-1185">Reference proteome</keyword>
<evidence type="ECO:0000256" key="4">
    <source>
        <dbReference type="ARBA" id="ARBA00012894"/>
    </source>
</evidence>
<dbReference type="OrthoDB" id="185373at2759"/>
<comment type="caution">
    <text evidence="13">The sequence shown here is derived from an EMBL/GenBank/DDBJ whole genome shotgun (WGS) entry which is preliminary data.</text>
</comment>
<keyword evidence="6" id="KW-0479">Metal-binding</keyword>
<evidence type="ECO:0000256" key="9">
    <source>
        <dbReference type="ARBA" id="ARBA00022840"/>
    </source>
</evidence>
<dbReference type="AlphaFoldDB" id="A0A8H3ICL6"/>
<dbReference type="EC" id="3.1.3.99" evidence="4"/>
<evidence type="ECO:0000256" key="12">
    <source>
        <dbReference type="ARBA" id="ARBA00047413"/>
    </source>
</evidence>
<evidence type="ECO:0000256" key="7">
    <source>
        <dbReference type="ARBA" id="ARBA00022741"/>
    </source>
</evidence>
<keyword evidence="7" id="KW-0547">Nucleotide-binding</keyword>
<dbReference type="InterPro" id="IPR009453">
    <property type="entry name" value="ISN1"/>
</dbReference>
<evidence type="ECO:0000256" key="5">
    <source>
        <dbReference type="ARBA" id="ARBA00015544"/>
    </source>
</evidence>
<accession>A0A8H3ICL6</accession>
<evidence type="ECO:0000256" key="11">
    <source>
        <dbReference type="ARBA" id="ARBA00023080"/>
    </source>
</evidence>
<comment type="catalytic activity">
    <reaction evidence="12">
        <text>IMP + H2O = inosine + phosphate</text>
        <dbReference type="Rhea" id="RHEA:27718"/>
        <dbReference type="ChEBI" id="CHEBI:15377"/>
        <dbReference type="ChEBI" id="CHEBI:17596"/>
        <dbReference type="ChEBI" id="CHEBI:43474"/>
        <dbReference type="ChEBI" id="CHEBI:58053"/>
        <dbReference type="EC" id="3.1.3.99"/>
    </reaction>
</comment>
<protein>
    <recommendedName>
        <fullName evidence="5">IMP-specific 5'-nucleotidase 1</fullName>
        <ecNumber evidence="4">3.1.3.99</ecNumber>
    </recommendedName>
</protein>
<organism evidence="13 14">
    <name type="scientific">Gomphillus americanus</name>
    <dbReference type="NCBI Taxonomy" id="1940652"/>
    <lineage>
        <taxon>Eukaryota</taxon>
        <taxon>Fungi</taxon>
        <taxon>Dikarya</taxon>
        <taxon>Ascomycota</taxon>
        <taxon>Pezizomycotina</taxon>
        <taxon>Lecanoromycetes</taxon>
        <taxon>OSLEUM clade</taxon>
        <taxon>Ostropomycetidae</taxon>
        <taxon>Ostropales</taxon>
        <taxon>Graphidaceae</taxon>
        <taxon>Gomphilloideae</taxon>
        <taxon>Gomphillus</taxon>
    </lineage>
</organism>
<evidence type="ECO:0000256" key="1">
    <source>
        <dbReference type="ARBA" id="ARBA00001946"/>
    </source>
</evidence>
<dbReference type="PANTHER" id="PTHR28213">
    <property type="entry name" value="IMP-SPECIFIC 5'-NUCLEOTIDASE 1"/>
    <property type="match status" value="1"/>
</dbReference>
<comment type="similarity">
    <text evidence="2">Belongs to the ISN1 family.</text>
</comment>
<evidence type="ECO:0000313" key="13">
    <source>
        <dbReference type="EMBL" id="CAF9915805.1"/>
    </source>
</evidence>
<dbReference type="InterPro" id="IPR036412">
    <property type="entry name" value="HAD-like_sf"/>
</dbReference>
<dbReference type="GO" id="GO:0005524">
    <property type="term" value="F:ATP binding"/>
    <property type="evidence" value="ECO:0007669"/>
    <property type="project" value="UniProtKB-KW"/>
</dbReference>
<keyword evidence="11" id="KW-0546">Nucleotide metabolism</keyword>
<dbReference type="GO" id="GO:0000287">
    <property type="term" value="F:magnesium ion binding"/>
    <property type="evidence" value="ECO:0007669"/>
    <property type="project" value="InterPro"/>
</dbReference>
<dbReference type="Pfam" id="PF06437">
    <property type="entry name" value="ISN1"/>
    <property type="match status" value="1"/>
</dbReference>
<evidence type="ECO:0000256" key="8">
    <source>
        <dbReference type="ARBA" id="ARBA00022801"/>
    </source>
</evidence>
<comment type="subunit">
    <text evidence="3">Homotetramer.</text>
</comment>
<dbReference type="SUPFAM" id="SSF56784">
    <property type="entry name" value="HAD-like"/>
    <property type="match status" value="1"/>
</dbReference>
<comment type="cofactor">
    <cofactor evidence="1">
        <name>Mg(2+)</name>
        <dbReference type="ChEBI" id="CHEBI:18420"/>
    </cofactor>
</comment>
<dbReference type="GO" id="GO:0071590">
    <property type="term" value="P:nicotinamide riboside biosynthetic process"/>
    <property type="evidence" value="ECO:0007669"/>
    <property type="project" value="TreeGrafter"/>
</dbReference>
<keyword evidence="9" id="KW-0067">ATP-binding</keyword>
<dbReference type="GO" id="GO:0071592">
    <property type="term" value="P:nicotinic acid riboside biosynthetic process"/>
    <property type="evidence" value="ECO:0007669"/>
    <property type="project" value="TreeGrafter"/>
</dbReference>